<protein>
    <submittedName>
        <fullName evidence="2">Uncharacterized protein</fullName>
    </submittedName>
</protein>
<accession>A0AAE9MR61</accession>
<proteinExistence type="predicted"/>
<evidence type="ECO:0000313" key="2">
    <source>
        <dbReference type="EMBL" id="UTQ50528.1"/>
    </source>
</evidence>
<sequence>MVFEDLDYSDIPISVYTLVSKQLSPKTLRWIIMTMTTYQILYWIWQCMVLLVMMMRGATWILRIMMRLCLITWKILLWLIKFSSRNRNKKNALMIMTMVVMIWMLYYMIFVIYAMNRVSHVLGLWNKWSKSSMEKRQYFIVG</sequence>
<dbReference type="Proteomes" id="UP001248089">
    <property type="component" value="Segment"/>
</dbReference>
<feature type="transmembrane region" description="Helical" evidence="1">
    <location>
        <begin position="60"/>
        <end position="80"/>
    </location>
</feature>
<dbReference type="EMBL" id="OL472112">
    <property type="protein sequence ID" value="UTQ50528.1"/>
    <property type="molecule type" value="Viral_cRNA"/>
</dbReference>
<evidence type="ECO:0000313" key="3">
    <source>
        <dbReference type="Proteomes" id="UP001248089"/>
    </source>
</evidence>
<reference evidence="2" key="1">
    <citation type="journal article" date="2022" name="bioRxiv">
        <title>In-depth study of tomato and weed viromes reveals undiscovered plant virus diversity in an agroecosystem.</title>
        <authorList>
            <person name="Rivarez M.P.S."/>
            <person name="Pecman A."/>
            <person name="Bacnik K."/>
            <person name="Maksimovic Carvalho Ferreira O."/>
            <person name="Vucurovic A."/>
            <person name="Seljak G."/>
            <person name="Mehle N."/>
            <person name="Gutierrez-Aguirre I."/>
            <person name="Ravnikar M."/>
            <person name="Kutnjak D."/>
        </authorList>
    </citation>
    <scope>NUCLEOTIDE SEQUENCE</scope>
    <source>
        <strain evidence="2">POR19SW</strain>
    </source>
</reference>
<keyword evidence="3" id="KW-1185">Reference proteome</keyword>
<feature type="transmembrane region" description="Helical" evidence="1">
    <location>
        <begin position="30"/>
        <end position="54"/>
    </location>
</feature>
<keyword evidence="1" id="KW-1133">Transmembrane helix</keyword>
<name>A0AAE9MR61_9RHAB</name>
<organism evidence="2 3">
    <name type="scientific">Pastinaca cytorhabdovirus 1</name>
    <dbReference type="NCBI Taxonomy" id="2950847"/>
    <lineage>
        <taxon>Viruses</taxon>
        <taxon>Riboviria</taxon>
        <taxon>Orthornavirae</taxon>
        <taxon>Negarnaviricota</taxon>
        <taxon>Haploviricotina</taxon>
        <taxon>Monjiviricetes</taxon>
        <taxon>Mononegavirales</taxon>
        <taxon>Rhabdoviridae</taxon>
        <taxon>Betarhabdovirinae</taxon>
        <taxon>Alphacytorhabdovirus</taxon>
        <taxon>Alphacytorhabdovirus pastinacae</taxon>
    </lineage>
</organism>
<feature type="transmembrane region" description="Helical" evidence="1">
    <location>
        <begin position="92"/>
        <end position="115"/>
    </location>
</feature>
<keyword evidence="1" id="KW-0472">Membrane</keyword>
<keyword evidence="1" id="KW-0812">Transmembrane</keyword>
<gene>
    <name evidence="2" type="primary">p17</name>
</gene>
<evidence type="ECO:0000256" key="1">
    <source>
        <dbReference type="SAM" id="Phobius"/>
    </source>
</evidence>